<keyword evidence="2" id="KW-1185">Reference proteome</keyword>
<comment type="caution">
    <text evidence="1">The sequence shown here is derived from an EMBL/GenBank/DDBJ whole genome shotgun (WGS) entry which is preliminary data.</text>
</comment>
<protein>
    <recommendedName>
        <fullName evidence="3">N-Dimethylarginine dimethylaminohydrolase</fullName>
    </recommendedName>
</protein>
<name>A0ABR5MJE0_9BACI</name>
<dbReference type="Gene3D" id="3.75.10.10">
    <property type="entry name" value="L-arginine/glycine Amidinotransferase, Chain A"/>
    <property type="match status" value="1"/>
</dbReference>
<evidence type="ECO:0000313" key="1">
    <source>
        <dbReference type="EMBL" id="KPH75655.1"/>
    </source>
</evidence>
<dbReference type="RefSeq" id="WP_060668412.1">
    <property type="nucleotide sequence ID" value="NZ_JARTGE010000014.1"/>
</dbReference>
<gene>
    <name evidence="1" type="ORF">AFL42_08795</name>
</gene>
<dbReference type="Pfam" id="PF19420">
    <property type="entry name" value="DDAH_eukar"/>
    <property type="match status" value="1"/>
</dbReference>
<dbReference type="EMBL" id="LGTK01000024">
    <property type="protein sequence ID" value="KPH75655.1"/>
    <property type="molecule type" value="Genomic_DNA"/>
</dbReference>
<proteinExistence type="predicted"/>
<dbReference type="PANTHER" id="PTHR47271:SF2">
    <property type="entry name" value="ARGININE DEIMINASE"/>
    <property type="match status" value="1"/>
</dbReference>
<reference evidence="1 2" key="1">
    <citation type="submission" date="2015-07" db="EMBL/GenBank/DDBJ databases">
        <title>High-quality draft genome sequence of Oceanobacillus caeni HM6, a bacillus isolated from a human feces.</title>
        <authorList>
            <person name="Kumar J."/>
            <person name="Verma M.K."/>
            <person name="Pandey R."/>
            <person name="Bhambi M."/>
            <person name="Chauhan N."/>
        </authorList>
    </citation>
    <scope>NUCLEOTIDE SEQUENCE [LARGE SCALE GENOMIC DNA]</scope>
    <source>
        <strain evidence="1 2">HM6</strain>
    </source>
</reference>
<dbReference type="Proteomes" id="UP000037854">
    <property type="component" value="Unassembled WGS sequence"/>
</dbReference>
<evidence type="ECO:0008006" key="3">
    <source>
        <dbReference type="Google" id="ProtNLM"/>
    </source>
</evidence>
<accession>A0ABR5MJE0</accession>
<dbReference type="SUPFAM" id="SSF55909">
    <property type="entry name" value="Pentein"/>
    <property type="match status" value="1"/>
</dbReference>
<organism evidence="1 2">
    <name type="scientific">Oceanobacillus caeni</name>
    <dbReference type="NCBI Taxonomy" id="405946"/>
    <lineage>
        <taxon>Bacteria</taxon>
        <taxon>Bacillati</taxon>
        <taxon>Bacillota</taxon>
        <taxon>Bacilli</taxon>
        <taxon>Bacillales</taxon>
        <taxon>Bacillaceae</taxon>
        <taxon>Oceanobacillus</taxon>
    </lineage>
</organism>
<sequence>MENPTLDQNFRISCFNEYDPLKHVIVVPPNFMKITDVINVTQRHYIQENINTAVAMKQHTHFIETLENEGIHVISFEPKKELNEQVFTRDIGFTIGNKFFLAALNKDLRKPESDVLKGWLDERKIPFHQIQTKSIEGGDVIVDNNKVWVGISNRTTLPAIHHLQTILSDFQVIPVRIRKDILHLDCTFNIISPDTAIIFKPGINESSLKELQQHYHLIDVTEEEQFSLGPNVLSIGNKKLISISSNKRLNEELNRRGFDVIEVEFSEIIKSGGSFRCCTLPLVRG</sequence>
<evidence type="ECO:0000313" key="2">
    <source>
        <dbReference type="Proteomes" id="UP000037854"/>
    </source>
</evidence>
<dbReference type="PANTHER" id="PTHR47271">
    <property type="entry name" value="ARGININE DEIMINASE"/>
    <property type="match status" value="1"/>
</dbReference>